<evidence type="ECO:0000256" key="6">
    <source>
        <dbReference type="ARBA" id="ARBA00022989"/>
    </source>
</evidence>
<evidence type="ECO:0000256" key="1">
    <source>
        <dbReference type="ARBA" id="ARBA00004429"/>
    </source>
</evidence>
<evidence type="ECO:0000259" key="10">
    <source>
        <dbReference type="Pfam" id="PF04290"/>
    </source>
</evidence>
<evidence type="ECO:0000256" key="5">
    <source>
        <dbReference type="ARBA" id="ARBA00022692"/>
    </source>
</evidence>
<organism evidence="11 12">
    <name type="scientific">Sedimenticola selenatireducens</name>
    <dbReference type="NCBI Taxonomy" id="191960"/>
    <lineage>
        <taxon>Bacteria</taxon>
        <taxon>Pseudomonadati</taxon>
        <taxon>Pseudomonadota</taxon>
        <taxon>Gammaproteobacteria</taxon>
        <taxon>Chromatiales</taxon>
        <taxon>Sedimenticolaceae</taxon>
        <taxon>Sedimenticola</taxon>
    </lineage>
</organism>
<gene>
    <name evidence="11" type="ORF">FHP88_10695</name>
</gene>
<evidence type="ECO:0000256" key="8">
    <source>
        <dbReference type="ARBA" id="ARBA00038436"/>
    </source>
</evidence>
<feature type="transmembrane region" description="Helical" evidence="9">
    <location>
        <begin position="84"/>
        <end position="110"/>
    </location>
</feature>
<evidence type="ECO:0000256" key="3">
    <source>
        <dbReference type="ARBA" id="ARBA00022475"/>
    </source>
</evidence>
<dbReference type="GO" id="GO:0015740">
    <property type="term" value="P:C4-dicarboxylate transport"/>
    <property type="evidence" value="ECO:0007669"/>
    <property type="project" value="TreeGrafter"/>
</dbReference>
<keyword evidence="2 9" id="KW-0813">Transport</keyword>
<reference evidence="11 12" key="1">
    <citation type="submission" date="2019-07" db="EMBL/GenBank/DDBJ databases">
        <title>The pathways for chlorine oxyanion respiration interact through the shared metabolite chlorate.</title>
        <authorList>
            <person name="Barnum T.P."/>
            <person name="Cheng Y."/>
            <person name="Hill K.A."/>
            <person name="Lucas L.N."/>
            <person name="Carlson H.K."/>
            <person name="Coates J.D."/>
        </authorList>
    </citation>
    <scope>NUCLEOTIDE SEQUENCE [LARGE SCALE GENOMIC DNA]</scope>
    <source>
        <strain evidence="11 12">BK-1</strain>
    </source>
</reference>
<dbReference type="OrthoDB" id="26202at2"/>
<keyword evidence="6 9" id="KW-1133">Transmembrane helix</keyword>
<evidence type="ECO:0000313" key="12">
    <source>
        <dbReference type="Proteomes" id="UP000316649"/>
    </source>
</evidence>
<feature type="transmembrane region" description="Helical" evidence="9">
    <location>
        <begin position="130"/>
        <end position="153"/>
    </location>
</feature>
<dbReference type="RefSeq" id="WP_144359059.1">
    <property type="nucleotide sequence ID" value="NZ_VMNH01000011.1"/>
</dbReference>
<dbReference type="GO" id="GO:0022857">
    <property type="term" value="F:transmembrane transporter activity"/>
    <property type="evidence" value="ECO:0007669"/>
    <property type="project" value="UniProtKB-UniRule"/>
</dbReference>
<dbReference type="GO" id="GO:0005886">
    <property type="term" value="C:plasma membrane"/>
    <property type="evidence" value="ECO:0007669"/>
    <property type="project" value="UniProtKB-SubCell"/>
</dbReference>
<feature type="domain" description="Tripartite ATP-independent periplasmic transporters DctQ component" evidence="10">
    <location>
        <begin position="23"/>
        <end position="154"/>
    </location>
</feature>
<dbReference type="EMBL" id="VMNH01000011">
    <property type="protein sequence ID" value="TVO74230.1"/>
    <property type="molecule type" value="Genomic_DNA"/>
</dbReference>
<keyword evidence="7 9" id="KW-0472">Membrane</keyword>
<accession>A0A558DNE8</accession>
<protein>
    <recommendedName>
        <fullName evidence="9">TRAP transporter small permease protein</fullName>
    </recommendedName>
</protein>
<evidence type="ECO:0000313" key="11">
    <source>
        <dbReference type="EMBL" id="TVO74230.1"/>
    </source>
</evidence>
<dbReference type="Pfam" id="PF04290">
    <property type="entry name" value="DctQ"/>
    <property type="match status" value="1"/>
</dbReference>
<keyword evidence="5 9" id="KW-0812">Transmembrane</keyword>
<proteinExistence type="inferred from homology"/>
<comment type="subcellular location">
    <subcellularLocation>
        <location evidence="1 9">Cell inner membrane</location>
        <topology evidence="1 9">Multi-pass membrane protein</topology>
    </subcellularLocation>
</comment>
<keyword evidence="12" id="KW-1185">Reference proteome</keyword>
<dbReference type="PANTHER" id="PTHR35011">
    <property type="entry name" value="2,3-DIKETO-L-GULONATE TRAP TRANSPORTER SMALL PERMEASE PROTEIN YIAM"/>
    <property type="match status" value="1"/>
</dbReference>
<comment type="similarity">
    <text evidence="8 9">Belongs to the TRAP transporter small permease family.</text>
</comment>
<dbReference type="InterPro" id="IPR007387">
    <property type="entry name" value="TRAP_DctQ"/>
</dbReference>
<dbReference type="AlphaFoldDB" id="A0A558DNE8"/>
<dbReference type="PANTHER" id="PTHR35011:SF10">
    <property type="entry name" value="TRAP TRANSPORTER SMALL PERMEASE PROTEIN"/>
    <property type="match status" value="1"/>
</dbReference>
<comment type="function">
    <text evidence="9">Part of the tripartite ATP-independent periplasmic (TRAP) transport system.</text>
</comment>
<comment type="caution">
    <text evidence="11">The sequence shown here is derived from an EMBL/GenBank/DDBJ whole genome shotgun (WGS) entry which is preliminary data.</text>
</comment>
<evidence type="ECO:0000256" key="2">
    <source>
        <dbReference type="ARBA" id="ARBA00022448"/>
    </source>
</evidence>
<feature type="transmembrane region" description="Helical" evidence="9">
    <location>
        <begin position="46"/>
        <end position="63"/>
    </location>
</feature>
<dbReference type="Proteomes" id="UP000316649">
    <property type="component" value="Unassembled WGS sequence"/>
</dbReference>
<keyword evidence="3" id="KW-1003">Cell membrane</keyword>
<comment type="subunit">
    <text evidence="9">The complex comprises the extracytoplasmic solute receptor protein and the two transmembrane proteins.</text>
</comment>
<sequence>MRLLLDRLYLTAGIVAGICLAFMAMLILAQIVGRWFGVVIPSTEDFSGFLLAAASFLALAYTLRSGGHIRVNLVITHLQGRVRYMIEGMVLLLALTLISYAAWSVLWLVIESYQFEELSQGYIPVPLWIPQVPMALGLIILSIAVLDELILLLRGRKPLYMQHDDALIQSEGE</sequence>
<name>A0A558DNE8_9GAMM</name>
<evidence type="ECO:0000256" key="7">
    <source>
        <dbReference type="ARBA" id="ARBA00023136"/>
    </source>
</evidence>
<keyword evidence="4 9" id="KW-0997">Cell inner membrane</keyword>
<dbReference type="InterPro" id="IPR055348">
    <property type="entry name" value="DctQ"/>
</dbReference>
<evidence type="ECO:0000256" key="9">
    <source>
        <dbReference type="RuleBase" id="RU369079"/>
    </source>
</evidence>
<evidence type="ECO:0000256" key="4">
    <source>
        <dbReference type="ARBA" id="ARBA00022519"/>
    </source>
</evidence>
<feature type="transmembrane region" description="Helical" evidence="9">
    <location>
        <begin position="7"/>
        <end position="31"/>
    </location>
</feature>